<sequence length="526" mass="59643">MDERIFTDADLKQMQELGISLWEVERQLALFERRKITLELHRPCTVGDGIFRVDAHMVEMCEDAYKKGLQRGRFIKFVPASGAATRMFQDLYAVLGRNPVPDLPSLEEQAGSGDASAQRVRTFFAHVRRFPFVDAWRDAMAQLGADLDADLQAGRIDRALRVLLTPQGLDLGRLPKALIPFHRYDDGPRTALEEHLAEAAGYVRMPNGLCPLHFTVSPEHEERFLQHIAEVRPRHEALWDCSFQITLSQQSSATDTIAVDENNRPFRDASGRLLFRPAGHGALLQNLNRLQGDLIFIKNIDNVVPDALKDETWRWKRILGGFLIIIQERIHRHIKALRHKLSSETVDQARRFIQTTFWGGTCAIGGALVAQRDLLLHVLDRPIRVCGMVRNVGEPGGGPFWVWDREGRLTCQIVEKAQVDMSDPKQRAVWERATHFNPVDLVCAVRDADGNPYDLMRYRDPDAVIITTKSQNGRPLKALELPGLWNGSMAMWNTIFVEVPSKTFNPVKTVLDLLRPEHQPKEATGE</sequence>
<evidence type="ECO:0000259" key="1">
    <source>
        <dbReference type="Pfam" id="PF14134"/>
    </source>
</evidence>
<name>A0A3N1V251_9BACT</name>
<comment type="caution">
    <text evidence="2">The sequence shown here is derived from an EMBL/GenBank/DDBJ whole genome shotgun (WGS) entry which is preliminary data.</text>
</comment>
<evidence type="ECO:0000313" key="3">
    <source>
        <dbReference type="Proteomes" id="UP000276223"/>
    </source>
</evidence>
<organism evidence="2 3">
    <name type="scientific">Desulfosoma caldarium</name>
    <dbReference type="NCBI Taxonomy" id="610254"/>
    <lineage>
        <taxon>Bacteria</taxon>
        <taxon>Pseudomonadati</taxon>
        <taxon>Thermodesulfobacteriota</taxon>
        <taxon>Syntrophobacteria</taxon>
        <taxon>Syntrophobacterales</taxon>
        <taxon>Syntrophobacteraceae</taxon>
        <taxon>Desulfosoma</taxon>
    </lineage>
</organism>
<dbReference type="EMBL" id="RJVA01000011">
    <property type="protein sequence ID" value="ROQ93586.1"/>
    <property type="molecule type" value="Genomic_DNA"/>
</dbReference>
<dbReference type="SUPFAM" id="SSF53448">
    <property type="entry name" value="Nucleotide-diphospho-sugar transferases"/>
    <property type="match status" value="1"/>
</dbReference>
<dbReference type="Proteomes" id="UP000276223">
    <property type="component" value="Unassembled WGS sequence"/>
</dbReference>
<dbReference type="Pfam" id="PF14134">
    <property type="entry name" value="DUF4301"/>
    <property type="match status" value="1"/>
</dbReference>
<proteinExistence type="predicted"/>
<gene>
    <name evidence="2" type="ORF">EDC27_1617</name>
</gene>
<dbReference type="RefSeq" id="WP_211334819.1">
    <property type="nucleotide sequence ID" value="NZ_RJVA01000011.1"/>
</dbReference>
<evidence type="ECO:0000313" key="2">
    <source>
        <dbReference type="EMBL" id="ROQ93586.1"/>
    </source>
</evidence>
<accession>A0A3N1V251</accession>
<reference evidence="2 3" key="1">
    <citation type="submission" date="2018-11" db="EMBL/GenBank/DDBJ databases">
        <title>Genomic Encyclopedia of Type Strains, Phase IV (KMG-IV): sequencing the most valuable type-strain genomes for metagenomic binning, comparative biology and taxonomic classification.</title>
        <authorList>
            <person name="Goeker M."/>
        </authorList>
    </citation>
    <scope>NUCLEOTIDE SEQUENCE [LARGE SCALE GENOMIC DNA]</scope>
    <source>
        <strain evidence="2 3">DSM 22027</strain>
    </source>
</reference>
<protein>
    <submittedName>
        <fullName evidence="2">Uncharacterized protein DUF4301</fullName>
    </submittedName>
</protein>
<dbReference type="InterPro" id="IPR029044">
    <property type="entry name" value="Nucleotide-diphossugar_trans"/>
</dbReference>
<dbReference type="AlphaFoldDB" id="A0A3N1V251"/>
<feature type="domain" description="DUF4301" evidence="1">
    <location>
        <begin position="8"/>
        <end position="519"/>
    </location>
</feature>
<keyword evidence="3" id="KW-1185">Reference proteome</keyword>
<dbReference type="InterPro" id="IPR025393">
    <property type="entry name" value="DUF4301"/>
</dbReference>